<dbReference type="EMBL" id="JAUTWS010000060">
    <property type="protein sequence ID" value="MDO9712845.1"/>
    <property type="molecule type" value="Genomic_DNA"/>
</dbReference>
<evidence type="ECO:0000313" key="2">
    <source>
        <dbReference type="EMBL" id="MDO9712845.1"/>
    </source>
</evidence>
<sequence length="285" mass="32560">MLPWTRAPFGYRVDPDRPRDPAGVRIEEAEAAIVREMFAWYAEETHSFCSLARLLEQRGIRTSTGLARWNLASIRCLLTNPAYAGQVYGNRWHRHGTLERRSATAPRKHSAMSRVDAPRDEWILVAEIPPLVSQEHFDRVQARLASNRRFAQRNNKAHPYLLRGLVSCGVCGLACLARTNLHRYRYYSCTGKLPALFSHREQKCPSRLSPAERLDELVWADLCDLLSHPEQASRALARAHGGQWLPQELQARQQGLRRGQESLGQQLERLTEAYLGGVVLLDEYR</sequence>
<dbReference type="InterPro" id="IPR050639">
    <property type="entry name" value="SSR_resolvase"/>
</dbReference>
<feature type="domain" description="Recombinase" evidence="1">
    <location>
        <begin position="8"/>
        <end position="150"/>
    </location>
</feature>
<dbReference type="PANTHER" id="PTHR30461">
    <property type="entry name" value="DNA-INVERTASE FROM LAMBDOID PROPHAGE"/>
    <property type="match status" value="1"/>
</dbReference>
<dbReference type="PANTHER" id="PTHR30461:SF23">
    <property type="entry name" value="DNA RECOMBINASE-RELATED"/>
    <property type="match status" value="1"/>
</dbReference>
<protein>
    <submittedName>
        <fullName evidence="2">Recombinase family protein</fullName>
    </submittedName>
</protein>
<comment type="caution">
    <text evidence="2">The sequence shown here is derived from an EMBL/GenBank/DDBJ whole genome shotgun (WGS) entry which is preliminary data.</text>
</comment>
<dbReference type="InterPro" id="IPR025827">
    <property type="entry name" value="Zn_ribbon_recom_dom"/>
</dbReference>
<dbReference type="Proteomes" id="UP001243009">
    <property type="component" value="Unassembled WGS sequence"/>
</dbReference>
<accession>A0ABT9EA99</accession>
<dbReference type="Pfam" id="PF07508">
    <property type="entry name" value="Recombinase"/>
    <property type="match status" value="1"/>
</dbReference>
<organism evidence="2 3">
    <name type="scientific">Paracraurococcus lichenis</name>
    <dbReference type="NCBI Taxonomy" id="3064888"/>
    <lineage>
        <taxon>Bacteria</taxon>
        <taxon>Pseudomonadati</taxon>
        <taxon>Pseudomonadota</taxon>
        <taxon>Alphaproteobacteria</taxon>
        <taxon>Acetobacterales</taxon>
        <taxon>Roseomonadaceae</taxon>
        <taxon>Paracraurococcus</taxon>
    </lineage>
</organism>
<evidence type="ECO:0000313" key="3">
    <source>
        <dbReference type="Proteomes" id="UP001243009"/>
    </source>
</evidence>
<dbReference type="Gene3D" id="3.90.1750.20">
    <property type="entry name" value="Putative Large Serine Recombinase, Chain B, Domain 2"/>
    <property type="match status" value="1"/>
</dbReference>
<dbReference type="RefSeq" id="WP_305107706.1">
    <property type="nucleotide sequence ID" value="NZ_JAUTWS010000060.1"/>
</dbReference>
<dbReference type="PROSITE" id="PS51737">
    <property type="entry name" value="RECOMBINASE_DNA_BIND"/>
    <property type="match status" value="1"/>
</dbReference>
<gene>
    <name evidence="2" type="ORF">Q7A36_31225</name>
</gene>
<evidence type="ECO:0000259" key="1">
    <source>
        <dbReference type="PROSITE" id="PS51737"/>
    </source>
</evidence>
<dbReference type="InterPro" id="IPR038109">
    <property type="entry name" value="DNA_bind_recomb_sf"/>
</dbReference>
<reference evidence="2 3" key="1">
    <citation type="submission" date="2023-08" db="EMBL/GenBank/DDBJ databases">
        <title>The draft genome sequence of Paracraurococcus sp. LOR1-02.</title>
        <authorList>
            <person name="Kingkaew E."/>
            <person name="Tanasupawat S."/>
        </authorList>
    </citation>
    <scope>NUCLEOTIDE SEQUENCE [LARGE SCALE GENOMIC DNA]</scope>
    <source>
        <strain evidence="2 3">LOR1-02</strain>
    </source>
</reference>
<dbReference type="Pfam" id="PF13408">
    <property type="entry name" value="Zn_ribbon_recom"/>
    <property type="match status" value="1"/>
</dbReference>
<proteinExistence type="predicted"/>
<dbReference type="InterPro" id="IPR011109">
    <property type="entry name" value="DNA_bind_recombinase_dom"/>
</dbReference>
<name>A0ABT9EA99_9PROT</name>
<keyword evidence="3" id="KW-1185">Reference proteome</keyword>